<comment type="caution">
    <text evidence="2">The sequence shown here is derived from an EMBL/GenBank/DDBJ whole genome shotgun (WGS) entry which is preliminary data.</text>
</comment>
<dbReference type="STRING" id="1674920.ACR52_10725"/>
<dbReference type="Proteomes" id="UP000037551">
    <property type="component" value="Unassembled WGS sequence"/>
</dbReference>
<dbReference type="AlphaFoldDB" id="A0A0J8FY23"/>
<sequence length="69" mass="7482">MSFYVNTKNCRSGSEKIATQLSGLLSALDSFAITFTMAAALTLLPLFAVLRLEASRVRALLHPASETHQ</sequence>
<keyword evidence="1" id="KW-0472">Membrane</keyword>
<evidence type="ECO:0000313" key="2">
    <source>
        <dbReference type="EMBL" id="KMT55040.1"/>
    </source>
</evidence>
<keyword evidence="1" id="KW-0812">Transmembrane</keyword>
<reference evidence="2 3" key="1">
    <citation type="submission" date="2015-06" db="EMBL/GenBank/DDBJ databases">
        <title>Draft genome sequence of an Antarctic Pseudomonas sp. strain KG01 with full potential for biotechnological applications.</title>
        <authorList>
            <person name="Pavlov M.S."/>
            <person name="Lira F."/>
            <person name="Martinez J.L."/>
            <person name="Marshall S.H."/>
        </authorList>
    </citation>
    <scope>NUCLEOTIDE SEQUENCE [LARGE SCALE GENOMIC DNA]</scope>
    <source>
        <strain evidence="2 3">KG01</strain>
    </source>
</reference>
<keyword evidence="3" id="KW-1185">Reference proteome</keyword>
<feature type="transmembrane region" description="Helical" evidence="1">
    <location>
        <begin position="31"/>
        <end position="50"/>
    </location>
</feature>
<evidence type="ECO:0000256" key="1">
    <source>
        <dbReference type="SAM" id="Phobius"/>
    </source>
</evidence>
<name>A0A0J8FY23_9PSED</name>
<organism evidence="2 3">
    <name type="scientific">Pseudomonas fildesensis</name>
    <dbReference type="NCBI Taxonomy" id="1674920"/>
    <lineage>
        <taxon>Bacteria</taxon>
        <taxon>Pseudomonadati</taxon>
        <taxon>Pseudomonadota</taxon>
        <taxon>Gammaproteobacteria</taxon>
        <taxon>Pseudomonadales</taxon>
        <taxon>Pseudomonadaceae</taxon>
        <taxon>Pseudomonas</taxon>
    </lineage>
</organism>
<gene>
    <name evidence="2" type="ORF">ACR52_10725</name>
</gene>
<dbReference type="EMBL" id="LFMW01000007">
    <property type="protein sequence ID" value="KMT55040.1"/>
    <property type="molecule type" value="Genomic_DNA"/>
</dbReference>
<dbReference type="PATRIC" id="fig|1674920.3.peg.4982"/>
<proteinExistence type="predicted"/>
<keyword evidence="1" id="KW-1133">Transmembrane helix</keyword>
<protein>
    <submittedName>
        <fullName evidence="2">Uncharacterized protein</fullName>
    </submittedName>
</protein>
<accession>A0A0J8FY23</accession>
<evidence type="ECO:0000313" key="3">
    <source>
        <dbReference type="Proteomes" id="UP000037551"/>
    </source>
</evidence>